<dbReference type="RefSeq" id="XP_020067263.1">
    <property type="nucleotide sequence ID" value="XM_020208880.1"/>
</dbReference>
<dbReference type="InterPro" id="IPR000073">
    <property type="entry name" value="AB_hydrolase_1"/>
</dbReference>
<dbReference type="EMBL" id="KV453909">
    <property type="protein sequence ID" value="ODV82141.1"/>
    <property type="molecule type" value="Genomic_DNA"/>
</dbReference>
<sequence length="387" mass="43806">MSYTVETKTIDAAFPRSPGSTLLVGEKLKLVYNRYKNTQTAPAGAIRYNFVFSHGTGMNKSVWKYHIHQLYQRSGAQFYVDSVVSIDAAGHGDSALLNANNLGWVCNWGDHGKDINAVVKYEQNTTGDFQNGLESRTIAIGHSFGGHGVILAAFYEPDLYDSIVPIEPVVYGTPESVAKFSKIFSKLSNLLLDDFDSLDDFNDYFTKFSIFKTLDKRVLADFMKDELHVEKDKEGETHYKTKASNFAQMTCYFGSAVSIPFCMEIQHLIRVPVHHVTGKKATWNLPEGAPFFRSHVQERFISSFDLEEGQHMMNVERPDETVEIIVDYVLKRQEDFKKERETLQEVKYQGDKHKIKETQFDLLKRGDLLSLSGAEKLTVPANALAKL</sequence>
<evidence type="ECO:0000313" key="3">
    <source>
        <dbReference type="Proteomes" id="UP000094285"/>
    </source>
</evidence>
<dbReference type="PANTHER" id="PTHR43194">
    <property type="entry name" value="HYDROLASE ALPHA/BETA FOLD FAMILY"/>
    <property type="match status" value="1"/>
</dbReference>
<dbReference type="GeneID" id="30983016"/>
<dbReference type="Pfam" id="PF12697">
    <property type="entry name" value="Abhydrolase_6"/>
    <property type="match status" value="1"/>
</dbReference>
<dbReference type="STRING" id="984487.A0A1E4SRL3"/>
<dbReference type="GO" id="GO:0016787">
    <property type="term" value="F:hydrolase activity"/>
    <property type="evidence" value="ECO:0007669"/>
    <property type="project" value="UniProtKB-KW"/>
</dbReference>
<keyword evidence="3" id="KW-1185">Reference proteome</keyword>
<name>A0A1E4SRL3_9ASCO</name>
<evidence type="ECO:0000313" key="2">
    <source>
        <dbReference type="EMBL" id="ODV82141.1"/>
    </source>
</evidence>
<gene>
    <name evidence="2" type="ORF">CANTADRAFT_4172</name>
</gene>
<feature type="domain" description="AB hydrolase-1" evidence="1">
    <location>
        <begin position="50"/>
        <end position="323"/>
    </location>
</feature>
<evidence type="ECO:0000259" key="1">
    <source>
        <dbReference type="Pfam" id="PF12697"/>
    </source>
</evidence>
<reference evidence="3" key="1">
    <citation type="submission" date="2016-05" db="EMBL/GenBank/DDBJ databases">
        <title>Comparative genomics of biotechnologically important yeasts.</title>
        <authorList>
            <consortium name="DOE Joint Genome Institute"/>
            <person name="Riley R."/>
            <person name="Haridas S."/>
            <person name="Wolfe K.H."/>
            <person name="Lopes M.R."/>
            <person name="Hittinger C.T."/>
            <person name="Goker M."/>
            <person name="Salamov A."/>
            <person name="Wisecaver J."/>
            <person name="Long T.M."/>
            <person name="Aerts A.L."/>
            <person name="Barry K."/>
            <person name="Choi C."/>
            <person name="Clum A."/>
            <person name="Coughlan A.Y."/>
            <person name="Deshpande S."/>
            <person name="Douglass A.P."/>
            <person name="Hanson S.J."/>
            <person name="Klenk H.-P."/>
            <person name="Labutti K."/>
            <person name="Lapidus A."/>
            <person name="Lindquist E."/>
            <person name="Lipzen A."/>
            <person name="Meier-Kolthoff J.P."/>
            <person name="Ohm R.A."/>
            <person name="Otillar R.P."/>
            <person name="Pangilinan J."/>
            <person name="Peng Y."/>
            <person name="Rokas A."/>
            <person name="Rosa C.A."/>
            <person name="Scheuner C."/>
            <person name="Sibirny A.A."/>
            <person name="Slot J.C."/>
            <person name="Stielow J.B."/>
            <person name="Sun H."/>
            <person name="Kurtzman C.P."/>
            <person name="Blackwell M."/>
            <person name="Grigoriev I.V."/>
            <person name="Jeffries T.W."/>
        </authorList>
    </citation>
    <scope>NUCLEOTIDE SEQUENCE [LARGE SCALE GENOMIC DNA]</scope>
    <source>
        <strain evidence="3">NRRL Y-17324</strain>
    </source>
</reference>
<keyword evidence="2" id="KW-0378">Hydrolase</keyword>
<protein>
    <submittedName>
        <fullName evidence="2">Alpha/beta-hydrolase</fullName>
    </submittedName>
</protein>
<dbReference type="AlphaFoldDB" id="A0A1E4SRL3"/>
<dbReference type="Gene3D" id="3.40.50.1820">
    <property type="entry name" value="alpha/beta hydrolase"/>
    <property type="match status" value="1"/>
</dbReference>
<dbReference type="Proteomes" id="UP000094285">
    <property type="component" value="Unassembled WGS sequence"/>
</dbReference>
<organism evidence="2 3">
    <name type="scientific">Suhomyces tanzawaensis NRRL Y-17324</name>
    <dbReference type="NCBI Taxonomy" id="984487"/>
    <lineage>
        <taxon>Eukaryota</taxon>
        <taxon>Fungi</taxon>
        <taxon>Dikarya</taxon>
        <taxon>Ascomycota</taxon>
        <taxon>Saccharomycotina</taxon>
        <taxon>Pichiomycetes</taxon>
        <taxon>Debaryomycetaceae</taxon>
        <taxon>Suhomyces</taxon>
    </lineage>
</organism>
<dbReference type="InterPro" id="IPR050228">
    <property type="entry name" value="Carboxylesterase_BioH"/>
</dbReference>
<dbReference type="InterPro" id="IPR029058">
    <property type="entry name" value="AB_hydrolase_fold"/>
</dbReference>
<dbReference type="OrthoDB" id="94039at2759"/>
<dbReference type="SUPFAM" id="SSF53474">
    <property type="entry name" value="alpha/beta-Hydrolases"/>
    <property type="match status" value="1"/>
</dbReference>
<dbReference type="PANTHER" id="PTHR43194:SF2">
    <property type="entry name" value="PEROXISOMAL MEMBRANE PROTEIN LPX1"/>
    <property type="match status" value="1"/>
</dbReference>
<accession>A0A1E4SRL3</accession>
<proteinExistence type="predicted"/>